<accession>A0A2S9ISJ4</accession>
<dbReference type="InterPro" id="IPR002716">
    <property type="entry name" value="PIN_dom"/>
</dbReference>
<sequence length="129" mass="14152">MLAIDTNLVVRYLTNDHPKQSPRARALVDGQPVFTSITIILETEWVLRSTYEYRPADVARALRAFAGLPTVTVEDGAIVAIALDLAEKGMDFADALHLGRSAHCKSFATFDRRFVKAAKAAGYESVQEA</sequence>
<evidence type="ECO:0000313" key="3">
    <source>
        <dbReference type="Proteomes" id="UP000239434"/>
    </source>
</evidence>
<proteinExistence type="predicted"/>
<dbReference type="AlphaFoldDB" id="A0A2S9ISJ4"/>
<organism evidence="2 3">
    <name type="scientific">Phyllobacterium phragmitis</name>
    <dbReference type="NCBI Taxonomy" id="2670329"/>
    <lineage>
        <taxon>Bacteria</taxon>
        <taxon>Pseudomonadati</taxon>
        <taxon>Pseudomonadota</taxon>
        <taxon>Alphaproteobacteria</taxon>
        <taxon>Hyphomicrobiales</taxon>
        <taxon>Phyllobacteriaceae</taxon>
        <taxon>Phyllobacterium</taxon>
    </lineage>
</organism>
<dbReference type="EMBL" id="PVBR01000006">
    <property type="protein sequence ID" value="PRD43504.1"/>
    <property type="molecule type" value="Genomic_DNA"/>
</dbReference>
<dbReference type="Gene3D" id="3.40.50.1010">
    <property type="entry name" value="5'-nuclease"/>
    <property type="match status" value="1"/>
</dbReference>
<dbReference type="RefSeq" id="WP_105741716.1">
    <property type="nucleotide sequence ID" value="NZ_PVBR01000006.1"/>
</dbReference>
<gene>
    <name evidence="2" type="ORF">C5748_09520</name>
</gene>
<evidence type="ECO:0000313" key="2">
    <source>
        <dbReference type="EMBL" id="PRD43504.1"/>
    </source>
</evidence>
<evidence type="ECO:0000259" key="1">
    <source>
        <dbReference type="Pfam" id="PF01850"/>
    </source>
</evidence>
<dbReference type="Proteomes" id="UP000239434">
    <property type="component" value="Unassembled WGS sequence"/>
</dbReference>
<dbReference type="CDD" id="cd18683">
    <property type="entry name" value="PIN_VapC-like"/>
    <property type="match status" value="1"/>
</dbReference>
<dbReference type="SUPFAM" id="SSF88723">
    <property type="entry name" value="PIN domain-like"/>
    <property type="match status" value="1"/>
</dbReference>
<keyword evidence="3" id="KW-1185">Reference proteome</keyword>
<dbReference type="Pfam" id="PF01850">
    <property type="entry name" value="PIN"/>
    <property type="match status" value="1"/>
</dbReference>
<name>A0A2S9ISJ4_9HYPH</name>
<dbReference type="InterPro" id="IPR029060">
    <property type="entry name" value="PIN-like_dom_sf"/>
</dbReference>
<reference evidence="2 3" key="1">
    <citation type="submission" date="2018-02" db="EMBL/GenBank/DDBJ databases">
        <title>The draft genome of Phyllobacterium sp. 1N-3.</title>
        <authorList>
            <person name="Liu L."/>
            <person name="Li L."/>
            <person name="Zhang X."/>
            <person name="Wang T."/>
            <person name="Liang L."/>
        </authorList>
    </citation>
    <scope>NUCLEOTIDE SEQUENCE [LARGE SCALE GENOMIC DNA]</scope>
    <source>
        <strain evidence="2 3">1N-3</strain>
    </source>
</reference>
<comment type="caution">
    <text evidence="2">The sequence shown here is derived from an EMBL/GenBank/DDBJ whole genome shotgun (WGS) entry which is preliminary data.</text>
</comment>
<feature type="domain" description="PIN" evidence="1">
    <location>
        <begin position="4"/>
        <end position="119"/>
    </location>
</feature>
<protein>
    <submittedName>
        <fullName evidence="2">VapC toxin family PIN domain ribonuclease</fullName>
    </submittedName>
</protein>